<dbReference type="GO" id="GO:0031460">
    <property type="term" value="P:glycine betaine transport"/>
    <property type="evidence" value="ECO:0007669"/>
    <property type="project" value="TreeGrafter"/>
</dbReference>
<dbReference type="GO" id="GO:0015199">
    <property type="term" value="F:amino-acid betaine transmembrane transporter activity"/>
    <property type="evidence" value="ECO:0007669"/>
    <property type="project" value="TreeGrafter"/>
</dbReference>
<dbReference type="SUPFAM" id="SSF103481">
    <property type="entry name" value="Multidrug resistance efflux transporter EmrE"/>
    <property type="match status" value="1"/>
</dbReference>
<evidence type="ECO:0000256" key="2">
    <source>
        <dbReference type="ARBA" id="ARBA00022448"/>
    </source>
</evidence>
<dbReference type="RefSeq" id="WP_163075357.1">
    <property type="nucleotide sequence ID" value="NZ_CP048630.1"/>
</dbReference>
<feature type="transmembrane region" description="Helical" evidence="9">
    <location>
        <begin position="30"/>
        <end position="54"/>
    </location>
</feature>
<keyword evidence="4 8" id="KW-0812">Transmembrane</keyword>
<accession>A0A6P1YMA8</accession>
<dbReference type="PANTHER" id="PTHR30561">
    <property type="entry name" value="SMR FAMILY PROTON-DEPENDENT DRUG EFFLUX TRANSPORTER SUGE"/>
    <property type="match status" value="1"/>
</dbReference>
<keyword evidence="2" id="KW-0813">Transport</keyword>
<name>A0A6P1YMA8_9HYPH</name>
<evidence type="ECO:0000256" key="7">
    <source>
        <dbReference type="ARBA" id="ARBA00038032"/>
    </source>
</evidence>
<evidence type="ECO:0000256" key="3">
    <source>
        <dbReference type="ARBA" id="ARBA00022475"/>
    </source>
</evidence>
<dbReference type="InterPro" id="IPR037185">
    <property type="entry name" value="EmrE-like"/>
</dbReference>
<dbReference type="FunFam" id="1.10.3730.20:FF:000001">
    <property type="entry name" value="Quaternary ammonium compound resistance transporter SugE"/>
    <property type="match status" value="1"/>
</dbReference>
<dbReference type="KEGG" id="apra:G3A50_11210"/>
<gene>
    <name evidence="10" type="ORF">G3A50_11210</name>
</gene>
<dbReference type="EMBL" id="CP048630">
    <property type="protein sequence ID" value="QIB34212.1"/>
    <property type="molecule type" value="Genomic_DNA"/>
</dbReference>
<dbReference type="InterPro" id="IPR045324">
    <property type="entry name" value="Small_multidrug_res"/>
</dbReference>
<evidence type="ECO:0000256" key="1">
    <source>
        <dbReference type="ARBA" id="ARBA00004651"/>
    </source>
</evidence>
<proteinExistence type="inferred from homology"/>
<dbReference type="GO" id="GO:0015297">
    <property type="term" value="F:antiporter activity"/>
    <property type="evidence" value="ECO:0007669"/>
    <property type="project" value="TreeGrafter"/>
</dbReference>
<feature type="transmembrane region" description="Helical" evidence="9">
    <location>
        <begin position="88"/>
        <end position="107"/>
    </location>
</feature>
<keyword evidence="6 9" id="KW-0472">Membrane</keyword>
<evidence type="ECO:0000256" key="8">
    <source>
        <dbReference type="RuleBase" id="RU003942"/>
    </source>
</evidence>
<dbReference type="InterPro" id="IPR000390">
    <property type="entry name" value="Small_drug/metabolite_transptr"/>
</dbReference>
<reference evidence="10 11" key="1">
    <citation type="submission" date="2020-02" db="EMBL/GenBank/DDBJ databases">
        <authorList>
            <person name="Li G."/>
        </authorList>
    </citation>
    <scope>NUCLEOTIDE SEQUENCE [LARGE SCALE GENOMIC DNA]</scope>
    <source>
        <strain evidence="10 11">DSM 102029</strain>
    </source>
</reference>
<sequence>MNAALIYLLLFVAIAAEVVATTALARSDGFARLIPTLIALTGYGIAFWCLSIVLRTLPTGIVYAIWSGFGIVLIALVAWLFQGQKLDAPAIVGLGLILAGVLVVNLFSTSITH</sequence>
<dbReference type="GO" id="GO:0005886">
    <property type="term" value="C:plasma membrane"/>
    <property type="evidence" value="ECO:0007669"/>
    <property type="project" value="UniProtKB-SubCell"/>
</dbReference>
<dbReference type="GO" id="GO:0015220">
    <property type="term" value="F:choline transmembrane transporter activity"/>
    <property type="evidence" value="ECO:0007669"/>
    <property type="project" value="TreeGrafter"/>
</dbReference>
<comment type="subcellular location">
    <subcellularLocation>
        <location evidence="1 8">Cell membrane</location>
        <topology evidence="1 8">Multi-pass membrane protein</topology>
    </subcellularLocation>
</comment>
<comment type="similarity">
    <text evidence="7 8">Belongs to the drug/metabolite transporter (DMT) superfamily. Small multidrug resistance (SMR) (TC 2.A.7.1) family.</text>
</comment>
<evidence type="ECO:0000313" key="11">
    <source>
        <dbReference type="Proteomes" id="UP000464751"/>
    </source>
</evidence>
<organism evidence="10 11">
    <name type="scientific">Ancylobacter pratisalsi</name>
    <dbReference type="NCBI Taxonomy" id="1745854"/>
    <lineage>
        <taxon>Bacteria</taxon>
        <taxon>Pseudomonadati</taxon>
        <taxon>Pseudomonadota</taxon>
        <taxon>Alphaproteobacteria</taxon>
        <taxon>Hyphomicrobiales</taxon>
        <taxon>Xanthobacteraceae</taxon>
        <taxon>Ancylobacter</taxon>
    </lineage>
</organism>
<evidence type="ECO:0000256" key="5">
    <source>
        <dbReference type="ARBA" id="ARBA00022989"/>
    </source>
</evidence>
<evidence type="ECO:0000313" key="10">
    <source>
        <dbReference type="EMBL" id="QIB34212.1"/>
    </source>
</evidence>
<dbReference type="PANTHER" id="PTHR30561:SF1">
    <property type="entry name" value="MULTIDRUG TRANSPORTER EMRE"/>
    <property type="match status" value="1"/>
</dbReference>
<dbReference type="AlphaFoldDB" id="A0A6P1YMA8"/>
<dbReference type="Pfam" id="PF00893">
    <property type="entry name" value="Multi_Drug_Res"/>
    <property type="match status" value="1"/>
</dbReference>
<evidence type="ECO:0000256" key="4">
    <source>
        <dbReference type="ARBA" id="ARBA00022692"/>
    </source>
</evidence>
<keyword evidence="11" id="KW-1185">Reference proteome</keyword>
<evidence type="ECO:0000256" key="6">
    <source>
        <dbReference type="ARBA" id="ARBA00023136"/>
    </source>
</evidence>
<feature type="transmembrane region" description="Helical" evidence="9">
    <location>
        <begin position="61"/>
        <end position="82"/>
    </location>
</feature>
<dbReference type="Gene3D" id="1.10.3730.20">
    <property type="match status" value="1"/>
</dbReference>
<dbReference type="GO" id="GO:1990961">
    <property type="term" value="P:xenobiotic detoxification by transmembrane export across the plasma membrane"/>
    <property type="evidence" value="ECO:0007669"/>
    <property type="project" value="UniProtKB-ARBA"/>
</dbReference>
<keyword evidence="3" id="KW-1003">Cell membrane</keyword>
<protein>
    <submittedName>
        <fullName evidence="10">QacE family quaternary ammonium compound efflux SMR transporter</fullName>
    </submittedName>
</protein>
<dbReference type="Proteomes" id="UP000464751">
    <property type="component" value="Chromosome"/>
</dbReference>
<keyword evidence="5 9" id="KW-1133">Transmembrane helix</keyword>
<evidence type="ECO:0000256" key="9">
    <source>
        <dbReference type="SAM" id="Phobius"/>
    </source>
</evidence>